<accession>A0A6A3HSS4</accession>
<keyword evidence="3 6" id="KW-1133">Transmembrane helix</keyword>
<dbReference type="GO" id="GO:0015297">
    <property type="term" value="F:antiporter activity"/>
    <property type="evidence" value="ECO:0007669"/>
    <property type="project" value="InterPro"/>
</dbReference>
<gene>
    <name evidence="8" type="ORF">PR002_g26918</name>
</gene>
<evidence type="ECO:0000256" key="4">
    <source>
        <dbReference type="ARBA" id="ARBA00023136"/>
    </source>
</evidence>
<evidence type="ECO:0000313" key="8">
    <source>
        <dbReference type="EMBL" id="KAE8971133.1"/>
    </source>
</evidence>
<feature type="transmembrane region" description="Helical" evidence="6">
    <location>
        <begin position="84"/>
        <end position="101"/>
    </location>
</feature>
<dbReference type="InterPro" id="IPR006153">
    <property type="entry name" value="Cation/H_exchanger_TM"/>
</dbReference>
<dbReference type="AlphaFoldDB" id="A0A6A3HSS4"/>
<dbReference type="OrthoDB" id="165875at2759"/>
<evidence type="ECO:0000256" key="3">
    <source>
        <dbReference type="ARBA" id="ARBA00022989"/>
    </source>
</evidence>
<feature type="region of interest" description="Disordered" evidence="5">
    <location>
        <begin position="262"/>
        <end position="296"/>
    </location>
</feature>
<dbReference type="InterPro" id="IPR038770">
    <property type="entry name" value="Na+/solute_symporter_sf"/>
</dbReference>
<dbReference type="GO" id="GO:1902600">
    <property type="term" value="P:proton transmembrane transport"/>
    <property type="evidence" value="ECO:0007669"/>
    <property type="project" value="InterPro"/>
</dbReference>
<feature type="transmembrane region" description="Helical" evidence="6">
    <location>
        <begin position="113"/>
        <end position="130"/>
    </location>
</feature>
<feature type="transmembrane region" description="Helical" evidence="6">
    <location>
        <begin position="228"/>
        <end position="253"/>
    </location>
</feature>
<proteinExistence type="predicted"/>
<evidence type="ECO:0000256" key="2">
    <source>
        <dbReference type="ARBA" id="ARBA00022692"/>
    </source>
</evidence>
<feature type="transmembrane region" description="Helical" evidence="6">
    <location>
        <begin position="150"/>
        <end position="172"/>
    </location>
</feature>
<evidence type="ECO:0000259" key="7">
    <source>
        <dbReference type="Pfam" id="PF00999"/>
    </source>
</evidence>
<comment type="subcellular location">
    <subcellularLocation>
        <location evidence="1">Membrane</location>
        <topology evidence="1">Multi-pass membrane protein</topology>
    </subcellularLocation>
</comment>
<feature type="transmembrane region" description="Helical" evidence="6">
    <location>
        <begin position="184"/>
        <end position="207"/>
    </location>
</feature>
<dbReference type="PANTHER" id="PTHR43021:SF2">
    <property type="entry name" value="CATION_H+ EXCHANGER DOMAIN-CONTAINING PROTEIN"/>
    <property type="match status" value="1"/>
</dbReference>
<dbReference type="EMBL" id="QXFU01004031">
    <property type="protein sequence ID" value="KAE8971133.1"/>
    <property type="molecule type" value="Genomic_DNA"/>
</dbReference>
<dbReference type="Gene3D" id="1.20.1530.20">
    <property type="match status" value="1"/>
</dbReference>
<feature type="compositionally biased region" description="Basic and acidic residues" evidence="5">
    <location>
        <begin position="285"/>
        <end position="296"/>
    </location>
</feature>
<feature type="non-terminal residue" evidence="8">
    <location>
        <position position="355"/>
    </location>
</feature>
<reference evidence="8 9" key="1">
    <citation type="submission" date="2018-09" db="EMBL/GenBank/DDBJ databases">
        <title>Genomic investigation of the strawberry pathogen Phytophthora fragariae indicates pathogenicity is determined by transcriptional variation in three key races.</title>
        <authorList>
            <person name="Adams T.M."/>
            <person name="Armitage A.D."/>
            <person name="Sobczyk M.K."/>
            <person name="Bates H.J."/>
            <person name="Dunwell J.M."/>
            <person name="Nellist C.F."/>
            <person name="Harrison R.J."/>
        </authorList>
    </citation>
    <scope>NUCLEOTIDE SEQUENCE [LARGE SCALE GENOMIC DNA]</scope>
    <source>
        <strain evidence="8 9">SCRP324</strain>
    </source>
</reference>
<dbReference type="PANTHER" id="PTHR43021">
    <property type="entry name" value="NA(+)/H(+) ANTIPORTER-RELATED"/>
    <property type="match status" value="1"/>
</dbReference>
<feature type="domain" description="Cation/H+ exchanger transmembrane" evidence="7">
    <location>
        <begin position="75"/>
        <end position="210"/>
    </location>
</feature>
<keyword evidence="2 6" id="KW-0812">Transmembrane</keyword>
<dbReference type="Pfam" id="PF00999">
    <property type="entry name" value="Na_H_Exchanger"/>
    <property type="match status" value="1"/>
</dbReference>
<evidence type="ECO:0000313" key="9">
    <source>
        <dbReference type="Proteomes" id="UP000435112"/>
    </source>
</evidence>
<dbReference type="Proteomes" id="UP000435112">
    <property type="component" value="Unassembled WGS sequence"/>
</dbReference>
<organism evidence="8 9">
    <name type="scientific">Phytophthora rubi</name>
    <dbReference type="NCBI Taxonomy" id="129364"/>
    <lineage>
        <taxon>Eukaryota</taxon>
        <taxon>Sar</taxon>
        <taxon>Stramenopiles</taxon>
        <taxon>Oomycota</taxon>
        <taxon>Peronosporomycetes</taxon>
        <taxon>Peronosporales</taxon>
        <taxon>Peronosporaceae</taxon>
        <taxon>Phytophthora</taxon>
    </lineage>
</organism>
<protein>
    <recommendedName>
        <fullName evidence="7">Cation/H+ exchanger transmembrane domain-containing protein</fullName>
    </recommendedName>
</protein>
<evidence type="ECO:0000256" key="6">
    <source>
        <dbReference type="SAM" id="Phobius"/>
    </source>
</evidence>
<comment type="caution">
    <text evidence="8">The sequence shown here is derived from an EMBL/GenBank/DDBJ whole genome shotgun (WGS) entry which is preliminary data.</text>
</comment>
<dbReference type="GO" id="GO:0016020">
    <property type="term" value="C:membrane"/>
    <property type="evidence" value="ECO:0007669"/>
    <property type="project" value="UniProtKB-SubCell"/>
</dbReference>
<feature type="transmembrane region" description="Helical" evidence="6">
    <location>
        <begin position="58"/>
        <end position="77"/>
    </location>
</feature>
<sequence>MGCRCFRTWLPLAASATAALAPSNASSSFDSLLQSTRLLADADHTVLFNSWSNVPDTLSHLLAFVLVLLGAHPLGLFLPKYVRLPLITGYLVAGILSGPFLANLLNEDVVDMLGSYVIAFALSFISFQAGQEIYLPELRPQIKSILAQLATYYCTAMTLGTNVFMLAAGAFFYSDLAHSSQLGIALMFASISVLVSPSTVMPLKIELNSVGPFTHLALGTSRRSPESIAFTMGVVLMNLVLGALLGLVMILIFQLPSGQPDEAASAPTASRTGKTFGKPAVSEPEPMKEKSAEEDSNKIMFENATIEVAEGSREDLHVAGEVCHILRPVVYGLLRRHRPETSDTRYCIAFRGTLW</sequence>
<name>A0A6A3HSS4_9STRA</name>
<evidence type="ECO:0000256" key="5">
    <source>
        <dbReference type="SAM" id="MobiDB-lite"/>
    </source>
</evidence>
<keyword evidence="4 6" id="KW-0472">Membrane</keyword>
<evidence type="ECO:0000256" key="1">
    <source>
        <dbReference type="ARBA" id="ARBA00004141"/>
    </source>
</evidence>